<comment type="subcellular location">
    <subcellularLocation>
        <location evidence="1">Cell membrane</location>
        <topology evidence="1">Multi-pass membrane protein</topology>
    </subcellularLocation>
</comment>
<evidence type="ECO:0000256" key="6">
    <source>
        <dbReference type="ARBA" id="ARBA00023136"/>
    </source>
</evidence>
<protein>
    <submittedName>
        <fullName evidence="8">Undecaprenyl/decaprenyl-phosphate alpha-N-acetylglucosaminyl 1-phosphate transferase</fullName>
    </submittedName>
</protein>
<gene>
    <name evidence="8" type="ORF">COU22_02150</name>
</gene>
<feature type="transmembrane region" description="Helical" evidence="7">
    <location>
        <begin position="70"/>
        <end position="88"/>
    </location>
</feature>
<dbReference type="PANTHER" id="PTHR22926">
    <property type="entry name" value="PHOSPHO-N-ACETYLMURAMOYL-PENTAPEPTIDE-TRANSFERASE"/>
    <property type="match status" value="1"/>
</dbReference>
<dbReference type="GO" id="GO:0016780">
    <property type="term" value="F:phosphotransferase activity, for other substituted phosphate groups"/>
    <property type="evidence" value="ECO:0007669"/>
    <property type="project" value="InterPro"/>
</dbReference>
<sequence length="122" mass="13617">SLFLGFMLGILAIISGAKIATALLIMGIPILDVIWVIIRRVFKEKKSAFKGDRKHLHFRLLDAGLNQRQAVLFLYLLTLIFGSASLFQQTGGKLITLGVLVLVMLLLALWLVLRYKKRPGKA</sequence>
<keyword evidence="3 8" id="KW-0808">Transferase</keyword>
<proteinExistence type="predicted"/>
<reference evidence="9" key="1">
    <citation type="submission" date="2017-09" db="EMBL/GenBank/DDBJ databases">
        <title>Depth-based differentiation of microbial function through sediment-hosted aquifers and enrichment of novel symbionts in the deep terrestrial subsurface.</title>
        <authorList>
            <person name="Probst A.J."/>
            <person name="Ladd B."/>
            <person name="Jarett J.K."/>
            <person name="Geller-Mcgrath D.E."/>
            <person name="Sieber C.M.K."/>
            <person name="Emerson J.B."/>
            <person name="Anantharaman K."/>
            <person name="Thomas B.C."/>
            <person name="Malmstrom R."/>
            <person name="Stieglmeier M."/>
            <person name="Klingl A."/>
            <person name="Woyke T."/>
            <person name="Ryan C.M."/>
            <person name="Banfield J.F."/>
        </authorList>
    </citation>
    <scope>NUCLEOTIDE SEQUENCE [LARGE SCALE GENOMIC DNA]</scope>
</reference>
<dbReference type="InterPro" id="IPR000715">
    <property type="entry name" value="Glycosyl_transferase_4"/>
</dbReference>
<dbReference type="GO" id="GO:0005886">
    <property type="term" value="C:plasma membrane"/>
    <property type="evidence" value="ECO:0007669"/>
    <property type="project" value="UniProtKB-SubCell"/>
</dbReference>
<feature type="transmembrane region" description="Helical" evidence="7">
    <location>
        <begin position="6"/>
        <end position="38"/>
    </location>
</feature>
<evidence type="ECO:0000256" key="3">
    <source>
        <dbReference type="ARBA" id="ARBA00022679"/>
    </source>
</evidence>
<evidence type="ECO:0000256" key="4">
    <source>
        <dbReference type="ARBA" id="ARBA00022692"/>
    </source>
</evidence>
<keyword evidence="2" id="KW-1003">Cell membrane</keyword>
<dbReference type="AlphaFoldDB" id="A0A2M6WCB0"/>
<organism evidence="8 9">
    <name type="scientific">Candidatus Komeilibacteria bacterium CG10_big_fil_rev_8_21_14_0_10_41_13</name>
    <dbReference type="NCBI Taxonomy" id="1974476"/>
    <lineage>
        <taxon>Bacteria</taxon>
        <taxon>Candidatus Komeiliibacteriota</taxon>
    </lineage>
</organism>
<name>A0A2M6WCB0_9BACT</name>
<keyword evidence="4 7" id="KW-0812">Transmembrane</keyword>
<accession>A0A2M6WCB0</accession>
<dbReference type="GO" id="GO:0071555">
    <property type="term" value="P:cell wall organization"/>
    <property type="evidence" value="ECO:0007669"/>
    <property type="project" value="TreeGrafter"/>
</dbReference>
<evidence type="ECO:0000256" key="1">
    <source>
        <dbReference type="ARBA" id="ARBA00004651"/>
    </source>
</evidence>
<comment type="caution">
    <text evidence="8">The sequence shown here is derived from an EMBL/GenBank/DDBJ whole genome shotgun (WGS) entry which is preliminary data.</text>
</comment>
<dbReference type="GO" id="GO:0009103">
    <property type="term" value="P:lipopolysaccharide biosynthetic process"/>
    <property type="evidence" value="ECO:0007669"/>
    <property type="project" value="TreeGrafter"/>
</dbReference>
<evidence type="ECO:0000256" key="7">
    <source>
        <dbReference type="SAM" id="Phobius"/>
    </source>
</evidence>
<evidence type="ECO:0000256" key="5">
    <source>
        <dbReference type="ARBA" id="ARBA00022989"/>
    </source>
</evidence>
<evidence type="ECO:0000313" key="9">
    <source>
        <dbReference type="Proteomes" id="UP000230543"/>
    </source>
</evidence>
<dbReference type="GO" id="GO:0044038">
    <property type="term" value="P:cell wall macromolecule biosynthetic process"/>
    <property type="evidence" value="ECO:0007669"/>
    <property type="project" value="TreeGrafter"/>
</dbReference>
<feature type="non-terminal residue" evidence="8">
    <location>
        <position position="1"/>
    </location>
</feature>
<evidence type="ECO:0000313" key="8">
    <source>
        <dbReference type="EMBL" id="PIT90439.1"/>
    </source>
</evidence>
<feature type="transmembrane region" description="Helical" evidence="7">
    <location>
        <begin position="94"/>
        <end position="113"/>
    </location>
</feature>
<keyword evidence="5 7" id="KW-1133">Transmembrane helix</keyword>
<evidence type="ECO:0000256" key="2">
    <source>
        <dbReference type="ARBA" id="ARBA00022475"/>
    </source>
</evidence>
<keyword evidence="6 7" id="KW-0472">Membrane</keyword>
<dbReference type="Proteomes" id="UP000230543">
    <property type="component" value="Unassembled WGS sequence"/>
</dbReference>
<dbReference type="PANTHER" id="PTHR22926:SF3">
    <property type="entry name" value="UNDECAPRENYL-PHOSPHATE ALPHA-N-ACETYLGLUCOSAMINYL 1-PHOSPHATE TRANSFERASE"/>
    <property type="match status" value="1"/>
</dbReference>
<dbReference type="EMBL" id="PFBO01000072">
    <property type="protein sequence ID" value="PIT90439.1"/>
    <property type="molecule type" value="Genomic_DNA"/>
</dbReference>